<geneLocation type="plasmid" evidence="1 2">
    <name>unnamed1</name>
</geneLocation>
<name>A0A248UNQ7_9HYPH</name>
<dbReference type="AlphaFoldDB" id="A0A248UNQ7"/>
<dbReference type="EMBL" id="CP022605">
    <property type="protein sequence ID" value="ASV88274.1"/>
    <property type="molecule type" value="Genomic_DNA"/>
</dbReference>
<evidence type="ECO:0000313" key="2">
    <source>
        <dbReference type="Proteomes" id="UP000215256"/>
    </source>
</evidence>
<gene>
    <name evidence="1" type="ORF">CES85_3715</name>
</gene>
<keyword evidence="1" id="KW-0614">Plasmid</keyword>
<evidence type="ECO:0000313" key="1">
    <source>
        <dbReference type="EMBL" id="ASV88274.1"/>
    </source>
</evidence>
<dbReference type="Proteomes" id="UP000215256">
    <property type="component" value="Plasmid unnamed1"/>
</dbReference>
<dbReference type="KEGG" id="och:CES85_3715"/>
<sequence length="54" mass="5908">MGPNMSVRVHKPAHYETANCIIGVSNVNGRITGIKTVKDGWIDKKSFCQTSFGI</sequence>
<organism evidence="1 2">
    <name type="scientific">Ochrobactrum quorumnocens</name>
    <dbReference type="NCBI Taxonomy" id="271865"/>
    <lineage>
        <taxon>Bacteria</taxon>
        <taxon>Pseudomonadati</taxon>
        <taxon>Pseudomonadota</taxon>
        <taxon>Alphaproteobacteria</taxon>
        <taxon>Hyphomicrobiales</taxon>
        <taxon>Brucellaceae</taxon>
        <taxon>Brucella/Ochrobactrum group</taxon>
        <taxon>Ochrobactrum</taxon>
    </lineage>
</organism>
<reference evidence="1 2" key="1">
    <citation type="submission" date="2017-07" db="EMBL/GenBank/DDBJ databases">
        <title>Phylogenetic study on the rhizospheric bacterium Ochrobactrum sp. A44.</title>
        <authorList>
            <person name="Krzyzanowska D.M."/>
            <person name="Ossowicki A."/>
            <person name="Rajewska M."/>
            <person name="Maciag T."/>
            <person name="Kaczynski Z."/>
            <person name="Czerwicka M."/>
            <person name="Jafra S."/>
        </authorList>
    </citation>
    <scope>NUCLEOTIDE SEQUENCE [LARGE SCALE GENOMIC DNA]</scope>
    <source>
        <strain evidence="1 2">A44</strain>
        <plasmid evidence="1 2">unnamed1</plasmid>
    </source>
</reference>
<proteinExistence type="predicted"/>
<protein>
    <submittedName>
        <fullName evidence="1">Uncharacterized protein</fullName>
    </submittedName>
</protein>
<accession>A0A248UNQ7</accession>